<dbReference type="EMBL" id="LC738873">
    <property type="protein sequence ID" value="BDT62275.1"/>
    <property type="molecule type" value="Genomic_DNA"/>
</dbReference>
<proteinExistence type="predicted"/>
<reference evidence="2" key="1">
    <citation type="submission" date="2022-10" db="EMBL/GenBank/DDBJ databases">
        <title>Genome sequences of endogenous nimaviruses in decapod crustaceans.</title>
        <authorList>
            <person name="Kawato S."/>
            <person name="Nozaki R."/>
            <person name="Kondo H."/>
            <person name="Hirono I."/>
        </authorList>
    </citation>
    <scope>NUCLEOTIDE SEQUENCE</scope>
    <source>
        <strain evidence="2">Kagawa2020</strain>
    </source>
</reference>
<feature type="compositionally biased region" description="Acidic residues" evidence="1">
    <location>
        <begin position="224"/>
        <end position="245"/>
    </location>
</feature>
<feature type="region of interest" description="Disordered" evidence="1">
    <location>
        <begin position="562"/>
        <end position="599"/>
    </location>
</feature>
<feature type="compositionally biased region" description="Basic and acidic residues" evidence="1">
    <location>
        <begin position="1"/>
        <end position="19"/>
    </location>
</feature>
<feature type="region of interest" description="Disordered" evidence="1">
    <location>
        <begin position="198"/>
        <end position="261"/>
    </location>
</feature>
<accession>A0A9C7EYE1</accession>
<name>A0A9C7EYE1_9VIRU</name>
<evidence type="ECO:0000313" key="2">
    <source>
        <dbReference type="EMBL" id="BDT62275.1"/>
    </source>
</evidence>
<feature type="compositionally biased region" description="Basic and acidic residues" evidence="1">
    <location>
        <begin position="198"/>
        <end position="223"/>
    </location>
</feature>
<feature type="compositionally biased region" description="Low complexity" evidence="1">
    <location>
        <begin position="573"/>
        <end position="599"/>
    </location>
</feature>
<protein>
    <submittedName>
        <fullName evidence="2">Uncharacterized protein</fullName>
    </submittedName>
</protein>
<evidence type="ECO:0000256" key="1">
    <source>
        <dbReference type="SAM" id="MobiDB-lite"/>
    </source>
</evidence>
<feature type="region of interest" description="Disordered" evidence="1">
    <location>
        <begin position="1"/>
        <end position="22"/>
    </location>
</feature>
<organism evidence="2">
    <name type="scientific">Penaeus semisulcatus majanivirus</name>
    <dbReference type="NCBI Taxonomy" id="2984274"/>
    <lineage>
        <taxon>Viruses</taxon>
        <taxon>Viruses incertae sedis</taxon>
        <taxon>Naldaviricetes</taxon>
        <taxon>Nimaviridae</taxon>
    </lineage>
</organism>
<sequence length="640" mass="72171">MSGGENRNENKKNRTLLKDDGDDDYDLQAEDSSLVQMYDKFCIGCIGKFRSVILSKLESSKHAPVHNATVDNAVVRYLKNNSLSIVERIEEEFVDNESCDDNELRNNPLGRIPLKCALNVLEVLKNRNILNLTNLSDHILLKGSLKGVVMEIDDPHRGDKTDTEEDISMTFDEALLKCIPRDMSCNCTDNGSRESRDIIEYGKDDNVDRSNAERAENERHVSTDDDIGGNDDDDDSNNDDNDDDRDNGTDEGASLGRNDRSRITVYSDIPNSRKCNNTVTLLGNSEKYLCLEICKHVKNCPVDVNNTRIIDRNINLSVREPNTNTNTEVELEITDKGDSSVNTGNMVYVSGSTVCRGEIFMKEEEEEGANKNYRAHNKDTLERIFMLMNKNENVTQRHISDLVNELDHAKRISQSFTICNLTYVAPVVSKSFKDQIMNEFNNAYGRSVTTLHLGPLSRGNVYDETKIWMRKYMQHVAEKNVEINCGDLRQSTILVDVPLFDNKTKHGTHVSLSNLCGKNALLTNMRMVQRLITIINFIASDIRDTVYSRELLKSNTRLQATEPVNHISQGGASSSSSSSSSVTTTTTTTNSDNNNDNDTINDVSDIRYKMLVKDYSLCLDIKRTLQETHRYLNGIYVETA</sequence>